<comment type="caution">
    <text evidence="2">The sequence shown here is derived from an EMBL/GenBank/DDBJ whole genome shotgun (WGS) entry which is preliminary data.</text>
</comment>
<evidence type="ECO:0000256" key="1">
    <source>
        <dbReference type="SAM" id="MobiDB-lite"/>
    </source>
</evidence>
<reference evidence="2 3" key="1">
    <citation type="submission" date="2017-04" db="EMBL/GenBank/DDBJ databases">
        <title>Comparative genome analysis of Subtercola boreus.</title>
        <authorList>
            <person name="Cho Y.-J."/>
            <person name="Cho A."/>
            <person name="Kim O.-S."/>
            <person name="Lee J.-I."/>
        </authorList>
    </citation>
    <scope>NUCLEOTIDE SEQUENCE [LARGE SCALE GENOMIC DNA]</scope>
    <source>
        <strain evidence="2 3">P27479</strain>
    </source>
</reference>
<evidence type="ECO:0000313" key="3">
    <source>
        <dbReference type="Proteomes" id="UP000256541"/>
    </source>
</evidence>
<gene>
    <name evidence="2" type="ORF">B7R22_17685</name>
</gene>
<sequence>MLEKCQVDPDRWTVAAFIDAINRGNITAGVSIVDPADQRDPVAYLAWQIRRAIDPDAPTLTEEAHLRAIQAQTEREARRLERETEERRWANRDEAAIQAAIDQMHAEHAERERHKRANR</sequence>
<dbReference type="Proteomes" id="UP000256541">
    <property type="component" value="Unassembled WGS sequence"/>
</dbReference>
<evidence type="ECO:0000313" key="2">
    <source>
        <dbReference type="EMBL" id="RFA11799.1"/>
    </source>
</evidence>
<feature type="region of interest" description="Disordered" evidence="1">
    <location>
        <begin position="71"/>
        <end position="119"/>
    </location>
</feature>
<accession>A0A3E0VQ93</accession>
<name>A0A3E0VQ93_9MICO</name>
<dbReference type="AlphaFoldDB" id="A0A3E0VQ93"/>
<protein>
    <submittedName>
        <fullName evidence="2">Uncharacterized protein</fullName>
    </submittedName>
</protein>
<dbReference type="EMBL" id="NBXB01000048">
    <property type="protein sequence ID" value="RFA11799.1"/>
    <property type="molecule type" value="Genomic_DNA"/>
</dbReference>
<organism evidence="2 3">
    <name type="scientific">Subtercola boreus</name>
    <dbReference type="NCBI Taxonomy" id="120213"/>
    <lineage>
        <taxon>Bacteria</taxon>
        <taxon>Bacillati</taxon>
        <taxon>Actinomycetota</taxon>
        <taxon>Actinomycetes</taxon>
        <taxon>Micrococcales</taxon>
        <taxon>Microbacteriaceae</taxon>
        <taxon>Subtercola</taxon>
    </lineage>
</organism>
<feature type="compositionally biased region" description="Basic and acidic residues" evidence="1">
    <location>
        <begin position="73"/>
        <end position="95"/>
    </location>
</feature>
<proteinExistence type="predicted"/>